<dbReference type="SUPFAM" id="SSF101936">
    <property type="entry name" value="DNA-binding pseudobarrel domain"/>
    <property type="match status" value="1"/>
</dbReference>
<organism evidence="8">
    <name type="scientific">Selaginella moellendorffii</name>
    <name type="common">Spikemoss</name>
    <dbReference type="NCBI Taxonomy" id="88036"/>
    <lineage>
        <taxon>Eukaryota</taxon>
        <taxon>Viridiplantae</taxon>
        <taxon>Streptophyta</taxon>
        <taxon>Embryophyta</taxon>
        <taxon>Tracheophyta</taxon>
        <taxon>Lycopodiopsida</taxon>
        <taxon>Selaginellales</taxon>
        <taxon>Selaginellaceae</taxon>
        <taxon>Selaginella</taxon>
    </lineage>
</organism>
<evidence type="ECO:0000256" key="3">
    <source>
        <dbReference type="ARBA" id="ARBA00023163"/>
    </source>
</evidence>
<dbReference type="AlphaFoldDB" id="D8SQV9"/>
<dbReference type="OMA" id="YIARAYD"/>
<feature type="region of interest" description="Disordered" evidence="5">
    <location>
        <begin position="31"/>
        <end position="51"/>
    </location>
</feature>
<dbReference type="InterPro" id="IPR003340">
    <property type="entry name" value="B3_DNA-bd"/>
</dbReference>
<dbReference type="SMART" id="SM01019">
    <property type="entry name" value="B3"/>
    <property type="match status" value="1"/>
</dbReference>
<evidence type="ECO:0000256" key="1">
    <source>
        <dbReference type="ARBA" id="ARBA00023015"/>
    </source>
</evidence>
<sequence length="192" mass="22130">MVSYEEERRRRVEENKKRLKELGIAEISKEIAQQTTQRASKNQDDEPRLPRRSFCSQEDRMAAIEAAEKIQQSLDRPSTVKTMLQSHVSGGFWLSLPLSFAKKHLPKKDTMITLEDSDGQESESFYLAYKNGLSGGWRGFSIDHKLQDGDALVFELMEPTRLKVHIFRAADYQRIQGKSITDKAQLAKRSRR</sequence>
<evidence type="ECO:0000256" key="5">
    <source>
        <dbReference type="SAM" id="MobiDB-lite"/>
    </source>
</evidence>
<accession>D8SQV9</accession>
<evidence type="ECO:0000259" key="6">
    <source>
        <dbReference type="PROSITE" id="PS50863"/>
    </source>
</evidence>
<dbReference type="HOGENOM" id="CLU_058918_1_0_1"/>
<dbReference type="PANTHER" id="PTHR31391:SF4">
    <property type="entry name" value="B3 DOMAIN-CONTAINING PROTEIN OS03G0184500"/>
    <property type="match status" value="1"/>
</dbReference>
<dbReference type="eggNOG" id="KOG1216">
    <property type="taxonomic scope" value="Eukaryota"/>
</dbReference>
<keyword evidence="4" id="KW-0539">Nucleus</keyword>
<dbReference type="EMBL" id="GL377634">
    <property type="protein sequence ID" value="EFJ13235.1"/>
    <property type="molecule type" value="Genomic_DNA"/>
</dbReference>
<dbReference type="InterPro" id="IPR015300">
    <property type="entry name" value="DNA-bd_pseudobarrel_sf"/>
</dbReference>
<keyword evidence="3" id="KW-0804">Transcription</keyword>
<keyword evidence="2" id="KW-0238">DNA-binding</keyword>
<dbReference type="InParanoid" id="D8SQV9"/>
<evidence type="ECO:0000313" key="8">
    <source>
        <dbReference type="Proteomes" id="UP000001514"/>
    </source>
</evidence>
<gene>
    <name evidence="7" type="ORF">SELMODRAFT_424732</name>
</gene>
<keyword evidence="1" id="KW-0805">Transcription regulation</keyword>
<dbReference type="Proteomes" id="UP000001514">
    <property type="component" value="Unassembled WGS sequence"/>
</dbReference>
<dbReference type="Pfam" id="PF02362">
    <property type="entry name" value="B3"/>
    <property type="match status" value="1"/>
</dbReference>
<feature type="compositionally biased region" description="Polar residues" evidence="5">
    <location>
        <begin position="31"/>
        <end position="40"/>
    </location>
</feature>
<dbReference type="Gramene" id="EFJ13235">
    <property type="protein sequence ID" value="EFJ13235"/>
    <property type="gene ID" value="SELMODRAFT_424732"/>
</dbReference>
<dbReference type="GO" id="GO:0003677">
    <property type="term" value="F:DNA binding"/>
    <property type="evidence" value="ECO:0007669"/>
    <property type="project" value="UniProtKB-KW"/>
</dbReference>
<protein>
    <recommendedName>
        <fullName evidence="6">TF-B3 domain-containing protein</fullName>
    </recommendedName>
</protein>
<dbReference type="PANTHER" id="PTHR31391">
    <property type="entry name" value="B3 DOMAIN-CONTAINING PROTEIN OS11G0197600-RELATED"/>
    <property type="match status" value="1"/>
</dbReference>
<feature type="domain" description="TF-B3" evidence="6">
    <location>
        <begin position="79"/>
        <end position="170"/>
    </location>
</feature>
<dbReference type="InterPro" id="IPR044837">
    <property type="entry name" value="REM16-like"/>
</dbReference>
<dbReference type="PROSITE" id="PS50863">
    <property type="entry name" value="B3"/>
    <property type="match status" value="1"/>
</dbReference>
<dbReference type="FunCoup" id="D8SQV9">
    <property type="interactions" value="47"/>
</dbReference>
<dbReference type="KEGG" id="smo:SELMODRAFT_424732"/>
<evidence type="ECO:0000256" key="2">
    <source>
        <dbReference type="ARBA" id="ARBA00023125"/>
    </source>
</evidence>
<dbReference type="CDD" id="cd10017">
    <property type="entry name" value="B3_DNA"/>
    <property type="match status" value="1"/>
</dbReference>
<proteinExistence type="predicted"/>
<evidence type="ECO:0000313" key="7">
    <source>
        <dbReference type="EMBL" id="EFJ13235.1"/>
    </source>
</evidence>
<reference evidence="7 8" key="1">
    <citation type="journal article" date="2011" name="Science">
        <title>The Selaginella genome identifies genetic changes associated with the evolution of vascular plants.</title>
        <authorList>
            <person name="Banks J.A."/>
            <person name="Nishiyama T."/>
            <person name="Hasebe M."/>
            <person name="Bowman J.L."/>
            <person name="Gribskov M."/>
            <person name="dePamphilis C."/>
            <person name="Albert V.A."/>
            <person name="Aono N."/>
            <person name="Aoyama T."/>
            <person name="Ambrose B.A."/>
            <person name="Ashton N.W."/>
            <person name="Axtell M.J."/>
            <person name="Barker E."/>
            <person name="Barker M.S."/>
            <person name="Bennetzen J.L."/>
            <person name="Bonawitz N.D."/>
            <person name="Chapple C."/>
            <person name="Cheng C."/>
            <person name="Correa L.G."/>
            <person name="Dacre M."/>
            <person name="DeBarry J."/>
            <person name="Dreyer I."/>
            <person name="Elias M."/>
            <person name="Engstrom E.M."/>
            <person name="Estelle M."/>
            <person name="Feng L."/>
            <person name="Finet C."/>
            <person name="Floyd S.K."/>
            <person name="Frommer W.B."/>
            <person name="Fujita T."/>
            <person name="Gramzow L."/>
            <person name="Gutensohn M."/>
            <person name="Harholt J."/>
            <person name="Hattori M."/>
            <person name="Heyl A."/>
            <person name="Hirai T."/>
            <person name="Hiwatashi Y."/>
            <person name="Ishikawa M."/>
            <person name="Iwata M."/>
            <person name="Karol K.G."/>
            <person name="Koehler B."/>
            <person name="Kolukisaoglu U."/>
            <person name="Kubo M."/>
            <person name="Kurata T."/>
            <person name="Lalonde S."/>
            <person name="Li K."/>
            <person name="Li Y."/>
            <person name="Litt A."/>
            <person name="Lyons E."/>
            <person name="Manning G."/>
            <person name="Maruyama T."/>
            <person name="Michael T.P."/>
            <person name="Mikami K."/>
            <person name="Miyazaki S."/>
            <person name="Morinaga S."/>
            <person name="Murata T."/>
            <person name="Mueller-Roeber B."/>
            <person name="Nelson D.R."/>
            <person name="Obara M."/>
            <person name="Oguri Y."/>
            <person name="Olmstead R.G."/>
            <person name="Onodera N."/>
            <person name="Petersen B.L."/>
            <person name="Pils B."/>
            <person name="Prigge M."/>
            <person name="Rensing S.A."/>
            <person name="Riano-Pachon D.M."/>
            <person name="Roberts A.W."/>
            <person name="Sato Y."/>
            <person name="Scheller H.V."/>
            <person name="Schulz B."/>
            <person name="Schulz C."/>
            <person name="Shakirov E.V."/>
            <person name="Shibagaki N."/>
            <person name="Shinohara N."/>
            <person name="Shippen D.E."/>
            <person name="Soerensen I."/>
            <person name="Sotooka R."/>
            <person name="Sugimoto N."/>
            <person name="Sugita M."/>
            <person name="Sumikawa N."/>
            <person name="Tanurdzic M."/>
            <person name="Theissen G."/>
            <person name="Ulvskov P."/>
            <person name="Wakazuki S."/>
            <person name="Weng J.K."/>
            <person name="Willats W.W."/>
            <person name="Wipf D."/>
            <person name="Wolf P.G."/>
            <person name="Yang L."/>
            <person name="Zimmer A.D."/>
            <person name="Zhu Q."/>
            <person name="Mitros T."/>
            <person name="Hellsten U."/>
            <person name="Loque D."/>
            <person name="Otillar R."/>
            <person name="Salamov A."/>
            <person name="Schmutz J."/>
            <person name="Shapiro H."/>
            <person name="Lindquist E."/>
            <person name="Lucas S."/>
            <person name="Rokhsar D."/>
            <person name="Grigoriev I.V."/>
        </authorList>
    </citation>
    <scope>NUCLEOTIDE SEQUENCE [LARGE SCALE GENOMIC DNA]</scope>
</reference>
<keyword evidence="8" id="KW-1185">Reference proteome</keyword>
<evidence type="ECO:0000256" key="4">
    <source>
        <dbReference type="ARBA" id="ARBA00023242"/>
    </source>
</evidence>
<dbReference type="Gene3D" id="2.40.330.10">
    <property type="entry name" value="DNA-binding pseudobarrel domain"/>
    <property type="match status" value="1"/>
</dbReference>
<name>D8SQV9_SELML</name>